<keyword evidence="5" id="KW-1185">Reference proteome</keyword>
<comment type="caution">
    <text evidence="4">The sequence shown here is derived from an EMBL/GenBank/DDBJ whole genome shotgun (WGS) entry which is preliminary data.</text>
</comment>
<feature type="compositionally biased region" description="Low complexity" evidence="2">
    <location>
        <begin position="197"/>
        <end position="225"/>
    </location>
</feature>
<feature type="transmembrane region" description="Helical" evidence="1">
    <location>
        <begin position="47"/>
        <end position="66"/>
    </location>
</feature>
<feature type="region of interest" description="Disordered" evidence="2">
    <location>
        <begin position="339"/>
        <end position="453"/>
    </location>
</feature>
<evidence type="ECO:0000259" key="3">
    <source>
        <dbReference type="Pfam" id="PF10058"/>
    </source>
</evidence>
<evidence type="ECO:0000313" key="5">
    <source>
        <dbReference type="Proteomes" id="UP001150907"/>
    </source>
</evidence>
<gene>
    <name evidence="4" type="ORF">H4R26_004631</name>
</gene>
<name>A0A9W8BFS7_9FUNG</name>
<feature type="compositionally biased region" description="Basic residues" evidence="2">
    <location>
        <begin position="440"/>
        <end position="453"/>
    </location>
</feature>
<proteinExistence type="inferred from homology"/>
<dbReference type="Pfam" id="PF10058">
    <property type="entry name" value="Zn_ribbon_10"/>
    <property type="match status" value="1"/>
</dbReference>
<dbReference type="PANTHER" id="PTHR22166">
    <property type="entry name" value="ENDOPLASMIC RETICULUM JUNCTION FORMATION PROTEIN LUNAPARK"/>
    <property type="match status" value="1"/>
</dbReference>
<dbReference type="AlphaFoldDB" id="A0A9W8BFS7"/>
<comment type="domain">
    <text evidence="1">The C4-type zinc finger motif is necessary both for its ER three-way tubular junction localization and formation.</text>
</comment>
<evidence type="ECO:0000256" key="2">
    <source>
        <dbReference type="SAM" id="MobiDB-lite"/>
    </source>
</evidence>
<dbReference type="GO" id="GO:0098826">
    <property type="term" value="C:endoplasmic reticulum tubular network membrane"/>
    <property type="evidence" value="ECO:0007669"/>
    <property type="project" value="UniProtKB-UniRule"/>
</dbReference>
<feature type="compositionally biased region" description="Low complexity" evidence="2">
    <location>
        <begin position="146"/>
        <end position="161"/>
    </location>
</feature>
<keyword evidence="1" id="KW-0862">Zinc</keyword>
<keyword evidence="1" id="KW-0863">Zinc-finger</keyword>
<feature type="compositionally biased region" description="Low complexity" evidence="2">
    <location>
        <begin position="168"/>
        <end position="187"/>
    </location>
</feature>
<keyword evidence="1" id="KW-0472">Membrane</keyword>
<dbReference type="EMBL" id="JANBQF010000536">
    <property type="protein sequence ID" value="KAJ2000412.1"/>
    <property type="molecule type" value="Genomic_DNA"/>
</dbReference>
<dbReference type="GO" id="GO:1903373">
    <property type="term" value="P:positive regulation of endoplasmic reticulum tubular network organization"/>
    <property type="evidence" value="ECO:0007669"/>
    <property type="project" value="UniProtKB-UniRule"/>
</dbReference>
<evidence type="ECO:0000313" key="4">
    <source>
        <dbReference type="EMBL" id="KAJ2000412.1"/>
    </source>
</evidence>
<feature type="transmembrane region" description="Helical" evidence="1">
    <location>
        <begin position="78"/>
        <end position="96"/>
    </location>
</feature>
<dbReference type="Proteomes" id="UP001150907">
    <property type="component" value="Unassembled WGS sequence"/>
</dbReference>
<sequence>MGLFSFSLFKRSENYEQILSNLEQDIRRSEKSRLSAVERITWWAHNWIFYLSIVWLAYLAGFVLYVWPGRYGSHANDFMAHLASILVIPVCIYYGAAGIRSVGQSIVVRHDRRILALRAELKERLDELKKKTAFDSTKSLIDRFSTGGAASTNANTNANTNAPPPLPQNQAARLRQQQQQQQQQLMQNRRRTMPNFASVSSSSAAPATGSAPTSPQPIQHRQQQQKFLSDDDAHPRPPHFALPETGVIKLSPRGAAAAAAPAAAVVPAAAADAAASRPWLDKLVDQLVGSVPAADEKYALVCRHCYAHNGLVLEDEINDIQYTCPKCAKFNPSIRSLREASAKPTTTTTSSHHHHSAVPSDDDTDSANSAPGSDIDDSNISTAASRSARVRAPADRRSIAAQSATREPVEAQPLLHDEGSALPPTPPVAPEKPVLPKAKPSPKKRKNPKSKRA</sequence>
<keyword evidence="1" id="KW-1133">Transmembrane helix</keyword>
<organism evidence="4 5">
    <name type="scientific">Coemansia thaxteri</name>
    <dbReference type="NCBI Taxonomy" id="2663907"/>
    <lineage>
        <taxon>Eukaryota</taxon>
        <taxon>Fungi</taxon>
        <taxon>Fungi incertae sedis</taxon>
        <taxon>Zoopagomycota</taxon>
        <taxon>Kickxellomycotina</taxon>
        <taxon>Kickxellomycetes</taxon>
        <taxon>Kickxellales</taxon>
        <taxon>Kickxellaceae</taxon>
        <taxon>Coemansia</taxon>
    </lineage>
</organism>
<keyword evidence="1" id="KW-0479">Metal-binding</keyword>
<keyword evidence="1" id="KW-0812">Transmembrane</keyword>
<accession>A0A9W8BFS7</accession>
<feature type="region of interest" description="Disordered" evidence="2">
    <location>
        <begin position="146"/>
        <end position="243"/>
    </location>
</feature>
<comment type="subcellular location">
    <subcellularLocation>
        <location evidence="1">Endoplasmic reticulum membrane</location>
        <topology evidence="1">Multi-pass membrane protein</topology>
    </subcellularLocation>
</comment>
<reference evidence="4" key="1">
    <citation type="submission" date="2022-07" db="EMBL/GenBank/DDBJ databases">
        <title>Phylogenomic reconstructions and comparative analyses of Kickxellomycotina fungi.</title>
        <authorList>
            <person name="Reynolds N.K."/>
            <person name="Stajich J.E."/>
            <person name="Barry K."/>
            <person name="Grigoriev I.V."/>
            <person name="Crous P."/>
            <person name="Smith M.E."/>
        </authorList>
    </citation>
    <scope>NUCLEOTIDE SEQUENCE</scope>
    <source>
        <strain evidence="4">IMI 214461</strain>
    </source>
</reference>
<dbReference type="InterPro" id="IPR040115">
    <property type="entry name" value="Lnp"/>
</dbReference>
<protein>
    <recommendedName>
        <fullName evidence="1">Endoplasmic reticulum junction formation protein lunapark</fullName>
    </recommendedName>
</protein>
<feature type="compositionally biased region" description="Low complexity" evidence="2">
    <location>
        <begin position="381"/>
        <end position="391"/>
    </location>
</feature>
<comment type="similarity">
    <text evidence="1">Belongs to the lunapark family.</text>
</comment>
<dbReference type="InterPro" id="IPR019273">
    <property type="entry name" value="Lunapark_Znf"/>
</dbReference>
<keyword evidence="1" id="KW-0256">Endoplasmic reticulum</keyword>
<comment type="function">
    <text evidence="1">Plays a role in determining ER morphology.</text>
</comment>
<evidence type="ECO:0000256" key="1">
    <source>
        <dbReference type="RuleBase" id="RU367073"/>
    </source>
</evidence>
<dbReference type="OrthoDB" id="1725934at2759"/>
<dbReference type="PANTHER" id="PTHR22166:SF12">
    <property type="entry name" value="ENDOPLASMIC RETICULUM JUNCTION FORMATION PROTEIN LUNAPARK"/>
    <property type="match status" value="1"/>
</dbReference>
<dbReference type="GO" id="GO:0008270">
    <property type="term" value="F:zinc ion binding"/>
    <property type="evidence" value="ECO:0007669"/>
    <property type="project" value="UniProtKB-KW"/>
</dbReference>
<feature type="domain" description="Lunapark zinc ribbon" evidence="3">
    <location>
        <begin position="279"/>
        <end position="331"/>
    </location>
</feature>
<dbReference type="GO" id="GO:0071788">
    <property type="term" value="P:endoplasmic reticulum tubular network maintenance"/>
    <property type="evidence" value="ECO:0007669"/>
    <property type="project" value="UniProtKB-UniRule"/>
</dbReference>